<evidence type="ECO:0000256" key="1">
    <source>
        <dbReference type="SAM" id="MobiDB-lite"/>
    </source>
</evidence>
<comment type="caution">
    <text evidence="2">The sequence shown here is derived from an EMBL/GenBank/DDBJ whole genome shotgun (WGS) entry which is preliminary data.</text>
</comment>
<dbReference type="EMBL" id="MIGA01000108">
    <property type="protein sequence ID" value="OSY34907.1"/>
    <property type="molecule type" value="Genomic_DNA"/>
</dbReference>
<organism evidence="2 3">
    <name type="scientific">Streptomyces platensis</name>
    <dbReference type="NCBI Taxonomy" id="58346"/>
    <lineage>
        <taxon>Bacteria</taxon>
        <taxon>Bacillati</taxon>
        <taxon>Actinomycetota</taxon>
        <taxon>Actinomycetes</taxon>
        <taxon>Kitasatosporales</taxon>
        <taxon>Streptomycetaceae</taxon>
        <taxon>Streptomyces</taxon>
    </lineage>
</organism>
<name>A0ABX3XLR0_STRPT</name>
<keyword evidence="3" id="KW-1185">Reference proteome</keyword>
<protein>
    <submittedName>
        <fullName evidence="2">Uncharacterized protein</fullName>
    </submittedName>
</protein>
<dbReference type="Proteomes" id="UP000194225">
    <property type="component" value="Unassembled WGS sequence"/>
</dbReference>
<sequence>MSIRKVLPVKPACKHEEKRNRHRHPKPAHKKHQRRRPIGF</sequence>
<evidence type="ECO:0000313" key="2">
    <source>
        <dbReference type="EMBL" id="OSY34907.1"/>
    </source>
</evidence>
<feature type="region of interest" description="Disordered" evidence="1">
    <location>
        <begin position="1"/>
        <end position="40"/>
    </location>
</feature>
<accession>A0ABX3XLR0</accession>
<proteinExistence type="predicted"/>
<reference evidence="2 3" key="1">
    <citation type="submission" date="2016-09" db="EMBL/GenBank/DDBJ databases">
        <title>Streptomyces platensis DSM40041, a candidate organism with high potential of specific P450 cytochromes.</title>
        <authorList>
            <person name="Grumaz C."/>
            <person name="Vainshtein Y."/>
            <person name="Kirstahler P."/>
            <person name="Sohn K."/>
        </authorList>
    </citation>
    <scope>NUCLEOTIDE SEQUENCE [LARGE SCALE GENOMIC DNA]</scope>
    <source>
        <strain evidence="2 3">DSM 40041</strain>
    </source>
</reference>
<feature type="compositionally biased region" description="Basic residues" evidence="1">
    <location>
        <begin position="20"/>
        <end position="40"/>
    </location>
</feature>
<evidence type="ECO:0000313" key="3">
    <source>
        <dbReference type="Proteomes" id="UP000194225"/>
    </source>
</evidence>
<dbReference type="GeneID" id="90929157"/>
<dbReference type="RefSeq" id="WP_280116717.1">
    <property type="nucleotide sequence ID" value="NZ_BAABSS010000091.1"/>
</dbReference>
<gene>
    <name evidence="2" type="ORF">BG653_07332</name>
</gene>